<comment type="caution">
    <text evidence="3">The sequence shown here is derived from an EMBL/GenBank/DDBJ whole genome shotgun (WGS) entry which is preliminary data.</text>
</comment>
<feature type="transmembrane region" description="Helical" evidence="2">
    <location>
        <begin position="147"/>
        <end position="169"/>
    </location>
</feature>
<feature type="coiled-coil region" evidence="1">
    <location>
        <begin position="19"/>
        <end position="46"/>
    </location>
</feature>
<accession>A0A9D1CKM1</accession>
<protein>
    <submittedName>
        <fullName evidence="3">Uncharacterized protein</fullName>
    </submittedName>
</protein>
<sequence length="438" mass="51372">MNKKEYLVAVREELAGLKSTELQKEMQKLEKKIENQEKKHRSWAEIQKKLGSSREYAEKVLAKYEKNPIEWCVLMMARLLRWLTNWVQEFANILANPKAKDIVRILIVLCLTFLIVSFLKFPFLLLIEIIGPLFKIFQTSVSSIVQIGIKGTLDLCYYTSIFVVTSWMINKYIIEYFKTKERLSFETKENQKILAKGFQNVAAPLLIAYKIIGFLFMIPFLILTLFFLITMIVSIALVINQVGYIYMIILSIGLTIFFGAILLFLATFVFQKRHHTWQKLKYCFFGIAILIVAFAMIPIEYLGYTKMNHNVLLEDNSITKNYTIEPECFSAIKIYNNGKKNHINYIVDNSVDNVIVEVIYPSEYYDLSYASYSDHDEMVINYQTKIQDGKGYELFSKLFYYYVTKTEQKLRYSYTDVNFPDITIRANEENMRKITHNL</sequence>
<proteinExistence type="predicted"/>
<evidence type="ECO:0000256" key="1">
    <source>
        <dbReference type="SAM" id="Coils"/>
    </source>
</evidence>
<dbReference type="EMBL" id="DVFU01000080">
    <property type="protein sequence ID" value="HIQ64927.1"/>
    <property type="molecule type" value="Genomic_DNA"/>
</dbReference>
<feature type="transmembrane region" description="Helical" evidence="2">
    <location>
        <begin position="105"/>
        <end position="127"/>
    </location>
</feature>
<keyword evidence="2" id="KW-1133">Transmembrane helix</keyword>
<gene>
    <name evidence="3" type="ORF">IAC85_04220</name>
</gene>
<evidence type="ECO:0000256" key="2">
    <source>
        <dbReference type="SAM" id="Phobius"/>
    </source>
</evidence>
<feature type="transmembrane region" description="Helical" evidence="2">
    <location>
        <begin position="282"/>
        <end position="304"/>
    </location>
</feature>
<evidence type="ECO:0000313" key="3">
    <source>
        <dbReference type="EMBL" id="HIQ64927.1"/>
    </source>
</evidence>
<reference evidence="3" key="2">
    <citation type="journal article" date="2021" name="PeerJ">
        <title>Extensive microbial diversity within the chicken gut microbiome revealed by metagenomics and culture.</title>
        <authorList>
            <person name="Gilroy R."/>
            <person name="Ravi A."/>
            <person name="Getino M."/>
            <person name="Pursley I."/>
            <person name="Horton D.L."/>
            <person name="Alikhan N.F."/>
            <person name="Baker D."/>
            <person name="Gharbi K."/>
            <person name="Hall N."/>
            <person name="Watson M."/>
            <person name="Adriaenssens E.M."/>
            <person name="Foster-Nyarko E."/>
            <person name="Jarju S."/>
            <person name="Secka A."/>
            <person name="Antonio M."/>
            <person name="Oren A."/>
            <person name="Chaudhuri R.R."/>
            <person name="La Ragione R."/>
            <person name="Hildebrand F."/>
            <person name="Pallen M.J."/>
        </authorList>
    </citation>
    <scope>NUCLEOTIDE SEQUENCE</scope>
    <source>
        <strain evidence="3">CHK165-10780</strain>
    </source>
</reference>
<evidence type="ECO:0000313" key="4">
    <source>
        <dbReference type="Proteomes" id="UP000886725"/>
    </source>
</evidence>
<reference evidence="3" key="1">
    <citation type="submission" date="2020-10" db="EMBL/GenBank/DDBJ databases">
        <authorList>
            <person name="Gilroy R."/>
        </authorList>
    </citation>
    <scope>NUCLEOTIDE SEQUENCE</scope>
    <source>
        <strain evidence="3">CHK165-10780</strain>
    </source>
</reference>
<feature type="transmembrane region" description="Helical" evidence="2">
    <location>
        <begin position="245"/>
        <end position="270"/>
    </location>
</feature>
<keyword evidence="2" id="KW-0812">Transmembrane</keyword>
<keyword evidence="1" id="KW-0175">Coiled coil</keyword>
<dbReference type="Proteomes" id="UP000886725">
    <property type="component" value="Unassembled WGS sequence"/>
</dbReference>
<keyword evidence="2" id="KW-0472">Membrane</keyword>
<name>A0A9D1CKM1_9FIRM</name>
<organism evidence="3 4">
    <name type="scientific">Candidatus Faecenecus gallistercoris</name>
    <dbReference type="NCBI Taxonomy" id="2840793"/>
    <lineage>
        <taxon>Bacteria</taxon>
        <taxon>Bacillati</taxon>
        <taxon>Bacillota</taxon>
        <taxon>Bacillota incertae sedis</taxon>
        <taxon>Candidatus Faecenecus</taxon>
    </lineage>
</organism>
<dbReference type="AlphaFoldDB" id="A0A9D1CKM1"/>
<feature type="transmembrane region" description="Helical" evidence="2">
    <location>
        <begin position="214"/>
        <end position="239"/>
    </location>
</feature>